<evidence type="ECO:0000313" key="9">
    <source>
        <dbReference type="Proteomes" id="UP001162640"/>
    </source>
</evidence>
<name>A0A9W7AXQ2_9STRA</name>
<dbReference type="SUPFAM" id="SSF55315">
    <property type="entry name" value="L30e-like"/>
    <property type="match status" value="1"/>
</dbReference>
<comment type="cofactor">
    <cofactor evidence="1">
        <name>a divalent metal cation</name>
        <dbReference type="ChEBI" id="CHEBI:60240"/>
    </cofactor>
</comment>
<dbReference type="PANTHER" id="PTHR10853">
    <property type="entry name" value="PELOTA"/>
    <property type="match status" value="1"/>
</dbReference>
<evidence type="ECO:0000256" key="3">
    <source>
        <dbReference type="ARBA" id="ARBA00009504"/>
    </source>
</evidence>
<dbReference type="Gene3D" id="2.30.30.870">
    <property type="entry name" value="Pelota, domain A"/>
    <property type="match status" value="1"/>
</dbReference>
<dbReference type="Proteomes" id="UP001162640">
    <property type="component" value="Unassembled WGS sequence"/>
</dbReference>
<dbReference type="Pfam" id="PF03464">
    <property type="entry name" value="eRF1_2"/>
    <property type="match status" value="1"/>
</dbReference>
<evidence type="ECO:0000256" key="5">
    <source>
        <dbReference type="ARBA" id="ARBA00022490"/>
    </source>
</evidence>
<dbReference type="Pfam" id="PF03465">
    <property type="entry name" value="eRF1_3"/>
    <property type="match status" value="1"/>
</dbReference>
<comment type="subcellular location">
    <subcellularLocation>
        <location evidence="2">Cytoplasm</location>
    </subcellularLocation>
</comment>
<dbReference type="GO" id="GO:0046872">
    <property type="term" value="F:metal ion binding"/>
    <property type="evidence" value="ECO:0007669"/>
    <property type="project" value="UniProtKB-KW"/>
</dbReference>
<proteinExistence type="inferred from homology"/>
<dbReference type="GO" id="GO:0032790">
    <property type="term" value="P:ribosome disassembly"/>
    <property type="evidence" value="ECO:0007669"/>
    <property type="project" value="TreeGrafter"/>
</dbReference>
<dbReference type="InterPro" id="IPR005140">
    <property type="entry name" value="eRF1_Pelota-like_N"/>
</dbReference>
<dbReference type="PANTHER" id="PTHR10853:SF0">
    <property type="entry name" value="PROTEIN PELOTA HOMOLOG"/>
    <property type="match status" value="1"/>
</dbReference>
<dbReference type="InterPro" id="IPR029064">
    <property type="entry name" value="Ribosomal_eL30-like_sf"/>
</dbReference>
<dbReference type="FunFam" id="2.30.30.870:FF:000001">
    <property type="entry name" value="Protein pelota homolog"/>
    <property type="match status" value="1"/>
</dbReference>
<dbReference type="InterPro" id="IPR004405">
    <property type="entry name" value="TF_pelota"/>
</dbReference>
<evidence type="ECO:0000256" key="4">
    <source>
        <dbReference type="ARBA" id="ARBA00013382"/>
    </source>
</evidence>
<dbReference type="SMART" id="SM01194">
    <property type="entry name" value="eRF1_1"/>
    <property type="match status" value="1"/>
</dbReference>
<gene>
    <name evidence="8" type="ORF">TL16_g07040</name>
</gene>
<evidence type="ECO:0000256" key="6">
    <source>
        <dbReference type="ARBA" id="ARBA00022723"/>
    </source>
</evidence>
<dbReference type="SUPFAM" id="SSF53137">
    <property type="entry name" value="Translational machinery components"/>
    <property type="match status" value="1"/>
</dbReference>
<accession>A0A9W7AXQ2</accession>
<comment type="similarity">
    <text evidence="3">Belongs to the eukaryotic release factor 1 family. Pelota subfamily.</text>
</comment>
<keyword evidence="5" id="KW-0963">Cytoplasm</keyword>
<reference evidence="9" key="1">
    <citation type="journal article" date="2023" name="Commun. Biol.">
        <title>Genome analysis of Parmales, the sister group of diatoms, reveals the evolutionary specialization of diatoms from phago-mixotrophs to photoautotrophs.</title>
        <authorList>
            <person name="Ban H."/>
            <person name="Sato S."/>
            <person name="Yoshikawa S."/>
            <person name="Yamada K."/>
            <person name="Nakamura Y."/>
            <person name="Ichinomiya M."/>
            <person name="Sato N."/>
            <person name="Blanc-Mathieu R."/>
            <person name="Endo H."/>
            <person name="Kuwata A."/>
            <person name="Ogata H."/>
        </authorList>
    </citation>
    <scope>NUCLEOTIDE SEQUENCE [LARGE SCALE GENOMIC DNA]</scope>
</reference>
<dbReference type="GO" id="GO:0070481">
    <property type="term" value="P:nuclear-transcribed mRNA catabolic process, non-stop decay"/>
    <property type="evidence" value="ECO:0007669"/>
    <property type="project" value="InterPro"/>
</dbReference>
<evidence type="ECO:0000256" key="1">
    <source>
        <dbReference type="ARBA" id="ARBA00001968"/>
    </source>
</evidence>
<dbReference type="Pfam" id="PF26356">
    <property type="entry name" value="Pelota_N"/>
    <property type="match status" value="1"/>
</dbReference>
<dbReference type="InterPro" id="IPR005141">
    <property type="entry name" value="eRF1_2"/>
</dbReference>
<dbReference type="InterPro" id="IPR042226">
    <property type="entry name" value="eFR1_2_sf"/>
</dbReference>
<dbReference type="Gene3D" id="3.30.1330.30">
    <property type="match status" value="1"/>
</dbReference>
<organism evidence="8 9">
    <name type="scientific">Triparma laevis f. inornata</name>
    <dbReference type="NCBI Taxonomy" id="1714386"/>
    <lineage>
        <taxon>Eukaryota</taxon>
        <taxon>Sar</taxon>
        <taxon>Stramenopiles</taxon>
        <taxon>Ochrophyta</taxon>
        <taxon>Bolidophyceae</taxon>
        <taxon>Parmales</taxon>
        <taxon>Triparmaceae</taxon>
        <taxon>Triparma</taxon>
    </lineage>
</organism>
<dbReference type="AlphaFoldDB" id="A0A9W7AXQ2"/>
<dbReference type="NCBIfam" id="TIGR00111">
    <property type="entry name" value="pelota"/>
    <property type="match status" value="1"/>
</dbReference>
<sequence>MRLLSRKISAKDSSGSLKLSPQISTDIYHLHNLIHPSDLLSMSTHRKVKTSSGNGTVRTEKKRIHLTIKVTSKIYDHTNDSLRISGLNSTESSSVRLGASHTFTIVLNDTLTLEKERWDEVDLMRLKEMSDLVRSSELVAIVLQEDGKGNVCVVNEHLTIVKSKVDVNVPKKRADKAWGGKKNTSQTCKFYMKLYEGMLDVVDFENVKAILIGGPGFCPNDFYAFMVEQAQKDDNKILTSNLHRFVLCRASSGHKHAVDEMLSGEGVRGKIEDVKVFKDVECLEGFFRLIDTDEERAFYGLKEVQRAADHGAVSELLVSDDVFRTEESTRRIYVELVEAVKESAGSIRVFSSMHESGRRLAQVSGVAAVLRFPIGDGEGEDMEVDQLEEEHEDDWYFSRGADLYGVGEELGGEEEEDEEEEDDRAGDFFKKREDCKRAHRGGHAGHGLLKCSKRVNLHANKFS</sequence>
<dbReference type="GO" id="GO:0070651">
    <property type="term" value="P:nonfunctional rRNA decay"/>
    <property type="evidence" value="ECO:0007669"/>
    <property type="project" value="TreeGrafter"/>
</dbReference>
<dbReference type="EMBL" id="BLQM01000219">
    <property type="protein sequence ID" value="GMH76329.1"/>
    <property type="molecule type" value="Genomic_DNA"/>
</dbReference>
<dbReference type="GO" id="GO:0005737">
    <property type="term" value="C:cytoplasm"/>
    <property type="evidence" value="ECO:0007669"/>
    <property type="project" value="UniProtKB-SubCell"/>
</dbReference>
<comment type="caution">
    <text evidence="8">The sequence shown here is derived from an EMBL/GenBank/DDBJ whole genome shotgun (WGS) entry which is preliminary data.</text>
</comment>
<dbReference type="InterPro" id="IPR005142">
    <property type="entry name" value="eRF1_3"/>
</dbReference>
<dbReference type="GO" id="GO:0070966">
    <property type="term" value="P:nuclear-transcribed mRNA catabolic process, no-go decay"/>
    <property type="evidence" value="ECO:0007669"/>
    <property type="project" value="InterPro"/>
</dbReference>
<evidence type="ECO:0000313" key="8">
    <source>
        <dbReference type="EMBL" id="GMH76329.1"/>
    </source>
</evidence>
<keyword evidence="6" id="KW-0479">Metal-binding</keyword>
<dbReference type="Gene3D" id="3.30.420.60">
    <property type="entry name" value="eRF1 domain 2"/>
    <property type="match status" value="1"/>
</dbReference>
<dbReference type="FunFam" id="3.30.1330.30:FF:000008">
    <property type="entry name" value="Protein pelota homolog"/>
    <property type="match status" value="1"/>
</dbReference>
<dbReference type="GO" id="GO:0071025">
    <property type="term" value="P:RNA surveillance"/>
    <property type="evidence" value="ECO:0007669"/>
    <property type="project" value="InterPro"/>
</dbReference>
<dbReference type="InterPro" id="IPR038069">
    <property type="entry name" value="Pelota/DOM34_N"/>
</dbReference>
<protein>
    <recommendedName>
        <fullName evidence="4">Eukaryotic peptide chain release factor subunit 1</fullName>
    </recommendedName>
</protein>
<evidence type="ECO:0000256" key="2">
    <source>
        <dbReference type="ARBA" id="ARBA00004496"/>
    </source>
</evidence>
<evidence type="ECO:0000259" key="7">
    <source>
        <dbReference type="SMART" id="SM01194"/>
    </source>
</evidence>
<dbReference type="SUPFAM" id="SSF159065">
    <property type="entry name" value="Dom34/Pelota N-terminal domain-like"/>
    <property type="match status" value="1"/>
</dbReference>
<dbReference type="InterPro" id="IPR058547">
    <property type="entry name" value="Pelota_N"/>
</dbReference>
<feature type="domain" description="eRF1/Pelota-like N-terminal" evidence="7">
    <location>
        <begin position="1"/>
        <end position="131"/>
    </location>
</feature>